<feature type="region of interest" description="Disordered" evidence="1">
    <location>
        <begin position="103"/>
        <end position="159"/>
    </location>
</feature>
<accession>A0A182SJ33</accession>
<dbReference type="VEuPathDB" id="VectorBase:AMAM007776"/>
<name>A0A182SJ33_9DIPT</name>
<dbReference type="AlphaFoldDB" id="A0A182SJ33"/>
<sequence>MSVIIPIGAGILLEAVWGGYLYKMKVDYEKELSSRANLSGEMGSCYGIPQQQQQQQQLKEEKNRHYNHINSQYTFTPEEIKYDNKHYKYIKYTTYKGKPSMPVSRQYDGYGTSSSTRMTGEDKHKIRGYNEVLDKPANTGNTNNGNIKPSKLSAGSARK</sequence>
<evidence type="ECO:0000256" key="1">
    <source>
        <dbReference type="SAM" id="MobiDB-lite"/>
    </source>
</evidence>
<organism evidence="2 3">
    <name type="scientific">Anopheles maculatus</name>
    <dbReference type="NCBI Taxonomy" id="74869"/>
    <lineage>
        <taxon>Eukaryota</taxon>
        <taxon>Metazoa</taxon>
        <taxon>Ecdysozoa</taxon>
        <taxon>Arthropoda</taxon>
        <taxon>Hexapoda</taxon>
        <taxon>Insecta</taxon>
        <taxon>Pterygota</taxon>
        <taxon>Neoptera</taxon>
        <taxon>Endopterygota</taxon>
        <taxon>Diptera</taxon>
        <taxon>Nematocera</taxon>
        <taxon>Culicoidea</taxon>
        <taxon>Culicidae</taxon>
        <taxon>Anophelinae</taxon>
        <taxon>Anopheles</taxon>
        <taxon>Anopheles maculatus group</taxon>
    </lineage>
</organism>
<feature type="compositionally biased region" description="Polar residues" evidence="1">
    <location>
        <begin position="138"/>
        <end position="147"/>
    </location>
</feature>
<proteinExistence type="predicted"/>
<evidence type="ECO:0000313" key="2">
    <source>
        <dbReference type="EnsemblMetazoa" id="AMAM007776-PA"/>
    </source>
</evidence>
<dbReference type="Proteomes" id="UP000075901">
    <property type="component" value="Unassembled WGS sequence"/>
</dbReference>
<protein>
    <submittedName>
        <fullName evidence="2">Uncharacterized protein</fullName>
    </submittedName>
</protein>
<dbReference type="EnsemblMetazoa" id="AMAM007776-RA">
    <property type="protein sequence ID" value="AMAM007776-PA"/>
    <property type="gene ID" value="AMAM007776"/>
</dbReference>
<reference evidence="2" key="2">
    <citation type="submission" date="2020-05" db="UniProtKB">
        <authorList>
            <consortium name="EnsemblMetazoa"/>
        </authorList>
    </citation>
    <scope>IDENTIFICATION</scope>
    <source>
        <strain evidence="2">maculatus3</strain>
    </source>
</reference>
<reference evidence="3" key="1">
    <citation type="submission" date="2013-09" db="EMBL/GenBank/DDBJ databases">
        <title>The Genome Sequence of Anopheles maculatus species B.</title>
        <authorList>
            <consortium name="The Broad Institute Genomics Platform"/>
            <person name="Neafsey D.E."/>
            <person name="Besansky N."/>
            <person name="Howell P."/>
            <person name="Walton C."/>
            <person name="Young S.K."/>
            <person name="Zeng Q."/>
            <person name="Gargeya S."/>
            <person name="Fitzgerald M."/>
            <person name="Haas B."/>
            <person name="Abouelleil A."/>
            <person name="Allen A.W."/>
            <person name="Alvarado L."/>
            <person name="Arachchi H.M."/>
            <person name="Berlin A.M."/>
            <person name="Chapman S.B."/>
            <person name="Gainer-Dewar J."/>
            <person name="Goldberg J."/>
            <person name="Griggs A."/>
            <person name="Gujja S."/>
            <person name="Hansen M."/>
            <person name="Howarth C."/>
            <person name="Imamovic A."/>
            <person name="Ireland A."/>
            <person name="Larimer J."/>
            <person name="McCowan C."/>
            <person name="Murphy C."/>
            <person name="Pearson M."/>
            <person name="Poon T.W."/>
            <person name="Priest M."/>
            <person name="Roberts A."/>
            <person name="Saif S."/>
            <person name="Shea T."/>
            <person name="Sisk P."/>
            <person name="Sykes S."/>
            <person name="Wortman J."/>
            <person name="Nusbaum C."/>
            <person name="Birren B."/>
        </authorList>
    </citation>
    <scope>NUCLEOTIDE SEQUENCE [LARGE SCALE GENOMIC DNA]</scope>
    <source>
        <strain evidence="3">maculatus3</strain>
    </source>
</reference>
<keyword evidence="3" id="KW-1185">Reference proteome</keyword>
<evidence type="ECO:0000313" key="3">
    <source>
        <dbReference type="Proteomes" id="UP000075901"/>
    </source>
</evidence>